<evidence type="ECO:0000313" key="6">
    <source>
        <dbReference type="Proteomes" id="UP000636010"/>
    </source>
</evidence>
<evidence type="ECO:0000313" key="5">
    <source>
        <dbReference type="Proteomes" id="UP000240608"/>
    </source>
</evidence>
<evidence type="ECO:0000259" key="2">
    <source>
        <dbReference type="Pfam" id="PF13568"/>
    </source>
</evidence>
<feature type="domain" description="Outer membrane protein beta-barrel" evidence="2">
    <location>
        <begin position="19"/>
        <end position="186"/>
    </location>
</feature>
<keyword evidence="6" id="KW-1185">Reference proteome</keyword>
<proteinExistence type="predicted"/>
<feature type="chain" id="PRO_5015430873" description="Outer membrane protein beta-barrel domain-containing protein" evidence="1">
    <location>
        <begin position="23"/>
        <end position="211"/>
    </location>
</feature>
<reference evidence="3" key="4">
    <citation type="submission" date="2024-05" db="EMBL/GenBank/DDBJ databases">
        <authorList>
            <person name="Sun Q."/>
            <person name="Zhou Y."/>
        </authorList>
    </citation>
    <scope>NUCLEOTIDE SEQUENCE</scope>
    <source>
        <strain evidence="3">CGMCC 1.10832</strain>
    </source>
</reference>
<dbReference type="AlphaFoldDB" id="A0A2T4DSG9"/>
<dbReference type="EMBL" id="PYVU01000036">
    <property type="protein sequence ID" value="PTB96784.1"/>
    <property type="molecule type" value="Genomic_DNA"/>
</dbReference>
<organism evidence="4 5">
    <name type="scientific">Marivirga lumbricoides</name>
    <dbReference type="NCBI Taxonomy" id="1046115"/>
    <lineage>
        <taxon>Bacteria</taxon>
        <taxon>Pseudomonadati</taxon>
        <taxon>Bacteroidota</taxon>
        <taxon>Cytophagia</taxon>
        <taxon>Cytophagales</taxon>
        <taxon>Marivirgaceae</taxon>
        <taxon>Marivirga</taxon>
    </lineage>
</organism>
<evidence type="ECO:0000313" key="3">
    <source>
        <dbReference type="EMBL" id="GGC22000.1"/>
    </source>
</evidence>
<keyword evidence="1" id="KW-0732">Signal</keyword>
<reference evidence="3" key="1">
    <citation type="journal article" date="2014" name="Int. J. Syst. Evol. Microbiol.">
        <title>Complete genome of a new Firmicutes species belonging to the dominant human colonic microbiota ('Ruminococcus bicirculans') reveals two chromosomes and a selective capacity to utilize plant glucans.</title>
        <authorList>
            <consortium name="NISC Comparative Sequencing Program"/>
            <person name="Wegmann U."/>
            <person name="Louis P."/>
            <person name="Goesmann A."/>
            <person name="Henrissat B."/>
            <person name="Duncan S.H."/>
            <person name="Flint H.J."/>
        </authorList>
    </citation>
    <scope>NUCLEOTIDE SEQUENCE</scope>
    <source>
        <strain evidence="3">CGMCC 1.10832</strain>
    </source>
</reference>
<dbReference type="EMBL" id="BMEC01000001">
    <property type="protein sequence ID" value="GGC22000.1"/>
    <property type="molecule type" value="Genomic_DNA"/>
</dbReference>
<reference evidence="6" key="3">
    <citation type="journal article" date="2019" name="Int. J. Syst. Evol. Microbiol.">
        <title>The Global Catalogue of Microorganisms (GCM) 10K type strain sequencing project: providing services to taxonomists for standard genome sequencing and annotation.</title>
        <authorList>
            <consortium name="The Broad Institute Genomics Platform"/>
            <consortium name="The Broad Institute Genome Sequencing Center for Infectious Disease"/>
            <person name="Wu L."/>
            <person name="Ma J."/>
        </authorList>
    </citation>
    <scope>NUCLEOTIDE SEQUENCE [LARGE SCALE GENOMIC DNA]</scope>
    <source>
        <strain evidence="6">CGMCC 1.10832</strain>
    </source>
</reference>
<evidence type="ECO:0000313" key="4">
    <source>
        <dbReference type="EMBL" id="PTB96784.1"/>
    </source>
</evidence>
<dbReference type="Proteomes" id="UP000636010">
    <property type="component" value="Unassembled WGS sequence"/>
</dbReference>
<accession>A0A2T4DSG9</accession>
<dbReference type="Pfam" id="PF13568">
    <property type="entry name" value="OMP_b-brl_2"/>
    <property type="match status" value="1"/>
</dbReference>
<comment type="caution">
    <text evidence="4">The sequence shown here is derived from an EMBL/GenBank/DDBJ whole genome shotgun (WGS) entry which is preliminary data.</text>
</comment>
<sequence>MKKTIFLLGLLIPFSFSTFAQMDDDADKESKVGIRGSFNLTNWYEDELDDKNLKAGFGVGIFYRGFVSDNFSIQPEIGFTQKGSTFEYDVLWADGEVRGILNYVELPVLFNIHPTDFLHIGAGPYVATLISAKAKAVDDDGDSFEGEESFDRDNFQTFDWGFAIDAGLDFDNVSVGARYGLGLQNVEWDTDLAEGDLGKNSALQIYIGFMF</sequence>
<protein>
    <recommendedName>
        <fullName evidence="2">Outer membrane protein beta-barrel domain-containing protein</fullName>
    </recommendedName>
</protein>
<evidence type="ECO:0000256" key="1">
    <source>
        <dbReference type="SAM" id="SignalP"/>
    </source>
</evidence>
<reference evidence="4 5" key="2">
    <citation type="submission" date="2018-03" db="EMBL/GenBank/DDBJ databases">
        <title>Cross-interface Injection: A General Nanoliter Liquid Handling Method Applied to Single Cells Genome Amplification Automated Nanoliter Liquid Handling Applied to Single Cell Multiple Displacement Amplification.</title>
        <authorList>
            <person name="Yun J."/>
            <person name="Xu P."/>
            <person name="Xu J."/>
            <person name="Dai X."/>
            <person name="Wang Y."/>
            <person name="Zheng X."/>
            <person name="Cao C."/>
            <person name="Yi Q."/>
            <person name="Zhu Y."/>
            <person name="Wang L."/>
            <person name="Dong Z."/>
            <person name="Huang Y."/>
            <person name="Huang L."/>
            <person name="Du W."/>
        </authorList>
    </citation>
    <scope>NUCLEOTIDE SEQUENCE [LARGE SCALE GENOMIC DNA]</scope>
    <source>
        <strain evidence="4 5">Z-D1-2</strain>
    </source>
</reference>
<dbReference type="Proteomes" id="UP000240608">
    <property type="component" value="Unassembled WGS sequence"/>
</dbReference>
<gene>
    <name evidence="4" type="ORF">C9994_05830</name>
    <name evidence="3" type="ORF">GCM10011506_04080</name>
</gene>
<dbReference type="InterPro" id="IPR025665">
    <property type="entry name" value="Beta-barrel_OMP_2"/>
</dbReference>
<name>A0A2T4DSG9_9BACT</name>
<dbReference type="RefSeq" id="WP_188460142.1">
    <property type="nucleotide sequence ID" value="NZ_BAABHU010000001.1"/>
</dbReference>
<feature type="signal peptide" evidence="1">
    <location>
        <begin position="1"/>
        <end position="22"/>
    </location>
</feature>